<proteinExistence type="predicted"/>
<keyword evidence="2" id="KW-1185">Reference proteome</keyword>
<reference evidence="1 2" key="1">
    <citation type="submission" date="2024-04" db="EMBL/GenBank/DDBJ databases">
        <authorList>
            <person name="Fracassetti M."/>
        </authorList>
    </citation>
    <scope>NUCLEOTIDE SEQUENCE [LARGE SCALE GENOMIC DNA]</scope>
</reference>
<dbReference type="EMBL" id="OZ034820">
    <property type="protein sequence ID" value="CAL1400252.1"/>
    <property type="molecule type" value="Genomic_DNA"/>
</dbReference>
<name>A0AAV2FQM8_9ROSI</name>
<evidence type="ECO:0000313" key="2">
    <source>
        <dbReference type="Proteomes" id="UP001497516"/>
    </source>
</evidence>
<organism evidence="1 2">
    <name type="scientific">Linum trigynum</name>
    <dbReference type="NCBI Taxonomy" id="586398"/>
    <lineage>
        <taxon>Eukaryota</taxon>
        <taxon>Viridiplantae</taxon>
        <taxon>Streptophyta</taxon>
        <taxon>Embryophyta</taxon>
        <taxon>Tracheophyta</taxon>
        <taxon>Spermatophyta</taxon>
        <taxon>Magnoliopsida</taxon>
        <taxon>eudicotyledons</taxon>
        <taxon>Gunneridae</taxon>
        <taxon>Pentapetalae</taxon>
        <taxon>rosids</taxon>
        <taxon>fabids</taxon>
        <taxon>Malpighiales</taxon>
        <taxon>Linaceae</taxon>
        <taxon>Linum</taxon>
    </lineage>
</organism>
<dbReference type="Proteomes" id="UP001497516">
    <property type="component" value="Chromosome 7"/>
</dbReference>
<sequence length="102" mass="11449">MVAPRGGDRRDILHQGKSRPFLMQYRLARVSTSTSYIFYKSFPPNFDALFEKDPFEGSLCQDEAEASSIPLGGSGDDPSRMLVLVRGKEKQRKFEESFIGGV</sequence>
<evidence type="ECO:0000313" key="1">
    <source>
        <dbReference type="EMBL" id="CAL1400252.1"/>
    </source>
</evidence>
<dbReference type="AlphaFoldDB" id="A0AAV2FQM8"/>
<protein>
    <submittedName>
        <fullName evidence="1">Uncharacterized protein</fullName>
    </submittedName>
</protein>
<accession>A0AAV2FQM8</accession>
<gene>
    <name evidence="1" type="ORF">LTRI10_LOCUS40393</name>
</gene>